<dbReference type="EMBL" id="JAESVB010000013">
    <property type="protein sequence ID" value="MCB8877431.1"/>
    <property type="molecule type" value="Genomic_DNA"/>
</dbReference>
<dbReference type="Proteomes" id="UP000708298">
    <property type="component" value="Unassembled WGS sequence"/>
</dbReference>
<organism evidence="1 2">
    <name type="scientific">Acidisoma silvae</name>
    <dbReference type="NCBI Taxonomy" id="2802396"/>
    <lineage>
        <taxon>Bacteria</taxon>
        <taxon>Pseudomonadati</taxon>
        <taxon>Pseudomonadota</taxon>
        <taxon>Alphaproteobacteria</taxon>
        <taxon>Acetobacterales</taxon>
        <taxon>Acidocellaceae</taxon>
        <taxon>Acidisoma</taxon>
    </lineage>
</organism>
<protein>
    <submittedName>
        <fullName evidence="1">Uncharacterized protein</fullName>
    </submittedName>
</protein>
<dbReference type="AlphaFoldDB" id="A0A963YUQ9"/>
<name>A0A963YUQ9_9PROT</name>
<evidence type="ECO:0000313" key="2">
    <source>
        <dbReference type="Proteomes" id="UP000708298"/>
    </source>
</evidence>
<keyword evidence="2" id="KW-1185">Reference proteome</keyword>
<evidence type="ECO:0000313" key="1">
    <source>
        <dbReference type="EMBL" id="MCB8877431.1"/>
    </source>
</evidence>
<gene>
    <name evidence="1" type="ORF">ASILVAE211_19715</name>
</gene>
<dbReference type="RefSeq" id="WP_227323080.1">
    <property type="nucleotide sequence ID" value="NZ_JAESVB010000013.1"/>
</dbReference>
<accession>A0A963YUQ9</accession>
<reference evidence="1" key="1">
    <citation type="journal article" date="2021" name="Microorganisms">
        <title>Acidisoma silvae sp. nov. and Acidisomacellulosilytica sp. nov., Two Acidophilic Bacteria Isolated from Decaying Wood, Hydrolyzing Cellulose and Producing Poly-3-hydroxybutyrate.</title>
        <authorList>
            <person name="Mieszkin S."/>
            <person name="Pouder E."/>
            <person name="Uroz S."/>
            <person name="Simon-Colin C."/>
            <person name="Alain K."/>
        </authorList>
    </citation>
    <scope>NUCLEOTIDE SEQUENCE</scope>
    <source>
        <strain evidence="1">HW T2.11</strain>
    </source>
</reference>
<proteinExistence type="predicted"/>
<reference evidence="1" key="2">
    <citation type="submission" date="2021-01" db="EMBL/GenBank/DDBJ databases">
        <authorList>
            <person name="Mieszkin S."/>
            <person name="Pouder E."/>
            <person name="Alain K."/>
        </authorList>
    </citation>
    <scope>NUCLEOTIDE SEQUENCE</scope>
    <source>
        <strain evidence="1">HW T2.11</strain>
    </source>
</reference>
<sequence length="157" mass="17269">MPDLRTKVVTDWLDAVRPVRLDDAWPPALRPVEASVQATGLLVEFGQILDQLAHRSPEALSTASMDREFQGDLQLVLAQVGTARALAFFHWLRATGLSDHLTIEDALLEHKTPAGRALFATVTTIARQATLQRLISIERMDELVSATDTANKESSNV</sequence>
<comment type="caution">
    <text evidence="1">The sequence shown here is derived from an EMBL/GenBank/DDBJ whole genome shotgun (WGS) entry which is preliminary data.</text>
</comment>